<accession>A0A485KY03</accession>
<dbReference type="EMBL" id="CAADRA010005454">
    <property type="protein sequence ID" value="VFT89963.1"/>
    <property type="molecule type" value="Genomic_DNA"/>
</dbReference>
<feature type="chain" id="PRO_5036116244" evidence="2">
    <location>
        <begin position="18"/>
        <end position="71"/>
    </location>
</feature>
<keyword evidence="2" id="KW-0732">Signal</keyword>
<evidence type="ECO:0000313" key="3">
    <source>
        <dbReference type="EMBL" id="KAF0696083.1"/>
    </source>
</evidence>
<evidence type="ECO:0000313" key="4">
    <source>
        <dbReference type="EMBL" id="VFT89963.1"/>
    </source>
</evidence>
<feature type="signal peptide" evidence="2">
    <location>
        <begin position="1"/>
        <end position="17"/>
    </location>
</feature>
<protein>
    <submittedName>
        <fullName evidence="4">Aste57867_13121 protein</fullName>
    </submittedName>
</protein>
<dbReference type="Proteomes" id="UP000332933">
    <property type="component" value="Unassembled WGS sequence"/>
</dbReference>
<evidence type="ECO:0000256" key="2">
    <source>
        <dbReference type="SAM" id="SignalP"/>
    </source>
</evidence>
<name>A0A485KY03_9STRA</name>
<sequence>MRVLYMVLAVAAAAVSATQVVKPMKFLQADYDNDDVDPSQISPEERAEEEAEEEDDLSAVRPWAKDDDGDE</sequence>
<keyword evidence="5" id="KW-1185">Reference proteome</keyword>
<proteinExistence type="predicted"/>
<dbReference type="AlphaFoldDB" id="A0A485KY03"/>
<dbReference type="EMBL" id="VJMH01005433">
    <property type="protein sequence ID" value="KAF0696083.1"/>
    <property type="molecule type" value="Genomic_DNA"/>
</dbReference>
<feature type="compositionally biased region" description="Acidic residues" evidence="1">
    <location>
        <begin position="46"/>
        <end position="57"/>
    </location>
</feature>
<reference evidence="4 5" key="1">
    <citation type="submission" date="2019-03" db="EMBL/GenBank/DDBJ databases">
        <authorList>
            <person name="Gaulin E."/>
            <person name="Dumas B."/>
        </authorList>
    </citation>
    <scope>NUCLEOTIDE SEQUENCE [LARGE SCALE GENOMIC DNA]</scope>
    <source>
        <strain evidence="4">CBS 568.67</strain>
    </source>
</reference>
<evidence type="ECO:0000313" key="5">
    <source>
        <dbReference type="Proteomes" id="UP000332933"/>
    </source>
</evidence>
<reference evidence="3" key="2">
    <citation type="submission" date="2019-06" db="EMBL/GenBank/DDBJ databases">
        <title>Genomics analysis of Aphanomyces spp. identifies a new class of oomycete effector associated with host adaptation.</title>
        <authorList>
            <person name="Gaulin E."/>
        </authorList>
    </citation>
    <scope>NUCLEOTIDE SEQUENCE</scope>
    <source>
        <strain evidence="3">CBS 578.67</strain>
    </source>
</reference>
<gene>
    <name evidence="4" type="primary">Aste57867_13121</name>
    <name evidence="3" type="ORF">As57867_013072</name>
    <name evidence="4" type="ORF">ASTE57867_13121</name>
</gene>
<organism evidence="4 5">
    <name type="scientific">Aphanomyces stellatus</name>
    <dbReference type="NCBI Taxonomy" id="120398"/>
    <lineage>
        <taxon>Eukaryota</taxon>
        <taxon>Sar</taxon>
        <taxon>Stramenopiles</taxon>
        <taxon>Oomycota</taxon>
        <taxon>Saprolegniomycetes</taxon>
        <taxon>Saprolegniales</taxon>
        <taxon>Verrucalvaceae</taxon>
        <taxon>Aphanomyces</taxon>
    </lineage>
</organism>
<evidence type="ECO:0000256" key="1">
    <source>
        <dbReference type="SAM" id="MobiDB-lite"/>
    </source>
</evidence>
<feature type="region of interest" description="Disordered" evidence="1">
    <location>
        <begin position="30"/>
        <end position="71"/>
    </location>
</feature>